<dbReference type="Proteomes" id="UP000265862">
    <property type="component" value="Unassembled WGS sequence"/>
</dbReference>
<evidence type="ECO:0000313" key="1">
    <source>
        <dbReference type="EMBL" id="RHW53696.1"/>
    </source>
</evidence>
<protein>
    <submittedName>
        <fullName evidence="1">Uncharacterized protein</fullName>
    </submittedName>
</protein>
<comment type="caution">
    <text evidence="1">The sequence shown here is derived from an EMBL/GenBank/DDBJ whole genome shotgun (WGS) entry which is preliminary data.</text>
</comment>
<proteinExistence type="predicted"/>
<dbReference type="AlphaFoldDB" id="A0A396SPV8"/>
<reference evidence="1 2" key="1">
    <citation type="submission" date="2018-07" db="EMBL/GenBank/DDBJ databases">
        <title>Genome sequences of six Lactobacillus spp. isolated from bumble bee guts.</title>
        <authorList>
            <person name="Motta E.V.S."/>
            <person name="Moran N.A."/>
        </authorList>
    </citation>
    <scope>NUCLEOTIDE SEQUENCE [LARGE SCALE GENOMIC DNA]</scope>
    <source>
        <strain evidence="1 2">OCC3</strain>
    </source>
</reference>
<organism evidence="1 2">
    <name type="scientific">Lactobacillus bombicola</name>
    <dbReference type="NCBI Taxonomy" id="1505723"/>
    <lineage>
        <taxon>Bacteria</taxon>
        <taxon>Bacillati</taxon>
        <taxon>Bacillota</taxon>
        <taxon>Bacilli</taxon>
        <taxon>Lactobacillales</taxon>
        <taxon>Lactobacillaceae</taxon>
        <taxon>Lactobacillus</taxon>
    </lineage>
</organism>
<dbReference type="EMBL" id="QOCV01000011">
    <property type="protein sequence ID" value="RHW53696.1"/>
    <property type="molecule type" value="Genomic_DNA"/>
</dbReference>
<name>A0A396SPV8_9LACO</name>
<dbReference type="RefSeq" id="WP_118898217.1">
    <property type="nucleotide sequence ID" value="NZ_QOCV01000011.1"/>
</dbReference>
<gene>
    <name evidence="1" type="ORF">DS835_07065</name>
</gene>
<accession>A0A396SPV8</accession>
<evidence type="ECO:0000313" key="2">
    <source>
        <dbReference type="Proteomes" id="UP000265862"/>
    </source>
</evidence>
<sequence length="109" mass="12627">MTKVKKLYRKNKDGKYVFRGHVPDNYPLDENEKLDDAELTKNKWIVSVPGENLINGGIYFKTDTDSLSIMTPQQSMLGTFGISDSQYEFTEEELKKYKLTNCPKRLVNK</sequence>